<protein>
    <submittedName>
        <fullName evidence="1">Uncharacterized protein</fullName>
    </submittedName>
</protein>
<reference evidence="1" key="1">
    <citation type="journal article" date="2022" name="bioRxiv">
        <title>Sequencing and chromosome-scale assembly of the giantPleurodeles waltlgenome.</title>
        <authorList>
            <person name="Brown T."/>
            <person name="Elewa A."/>
            <person name="Iarovenko S."/>
            <person name="Subramanian E."/>
            <person name="Araus A.J."/>
            <person name="Petzold A."/>
            <person name="Susuki M."/>
            <person name="Suzuki K.-i.T."/>
            <person name="Hayashi T."/>
            <person name="Toyoda A."/>
            <person name="Oliveira C."/>
            <person name="Osipova E."/>
            <person name="Leigh N.D."/>
            <person name="Simon A."/>
            <person name="Yun M.H."/>
        </authorList>
    </citation>
    <scope>NUCLEOTIDE SEQUENCE</scope>
    <source>
        <strain evidence="1">20211129_DDA</strain>
        <tissue evidence="1">Liver</tissue>
    </source>
</reference>
<dbReference type="Proteomes" id="UP001066276">
    <property type="component" value="Chromosome 3_2"/>
</dbReference>
<proteinExistence type="predicted"/>
<gene>
    <name evidence="1" type="ORF">NDU88_004564</name>
</gene>
<evidence type="ECO:0000313" key="2">
    <source>
        <dbReference type="Proteomes" id="UP001066276"/>
    </source>
</evidence>
<name>A0AAV7TSB5_PLEWA</name>
<comment type="caution">
    <text evidence="1">The sequence shown here is derived from an EMBL/GenBank/DDBJ whole genome shotgun (WGS) entry which is preliminary data.</text>
</comment>
<keyword evidence="2" id="KW-1185">Reference proteome</keyword>
<evidence type="ECO:0000313" key="1">
    <source>
        <dbReference type="EMBL" id="KAJ1179330.1"/>
    </source>
</evidence>
<dbReference type="AlphaFoldDB" id="A0AAV7TSB5"/>
<organism evidence="1 2">
    <name type="scientific">Pleurodeles waltl</name>
    <name type="common">Iberian ribbed newt</name>
    <dbReference type="NCBI Taxonomy" id="8319"/>
    <lineage>
        <taxon>Eukaryota</taxon>
        <taxon>Metazoa</taxon>
        <taxon>Chordata</taxon>
        <taxon>Craniata</taxon>
        <taxon>Vertebrata</taxon>
        <taxon>Euteleostomi</taxon>
        <taxon>Amphibia</taxon>
        <taxon>Batrachia</taxon>
        <taxon>Caudata</taxon>
        <taxon>Salamandroidea</taxon>
        <taxon>Salamandridae</taxon>
        <taxon>Pleurodelinae</taxon>
        <taxon>Pleurodeles</taxon>
    </lineage>
</organism>
<dbReference type="EMBL" id="JANPWB010000006">
    <property type="protein sequence ID" value="KAJ1179330.1"/>
    <property type="molecule type" value="Genomic_DNA"/>
</dbReference>
<sequence length="126" mass="14113">MFCTCPTAEQLWGEVSNAIMAVTGCTNVCIKEGWLLGLLKRSKAAKAANRFIDLALLMAHRLIAMHWKAHILPGVALWCAASLKWGKAEAVVLRLEETCGLRRIPIAANWETILFELHTYQEELHN</sequence>
<accession>A0AAV7TSB5</accession>